<feature type="domain" description="HD" evidence="3">
    <location>
        <begin position="15"/>
        <end position="178"/>
    </location>
</feature>
<evidence type="ECO:0000313" key="5">
    <source>
        <dbReference type="Proteomes" id="UP000229740"/>
    </source>
</evidence>
<gene>
    <name evidence="4" type="ORF">CSB45_02470</name>
</gene>
<sequence>MHDILQQQIEFLTEIDKLKQIFRRTYLMDASRKENDAEHSWHLAMMALLLKDSARSPDLDIFHIIKMLLIHDIVEIDAGDTYLYDEDAARDKAEREQNAADRLFGLLPGEQARELRSLWDEFEEQSTPEAKFAASLDRFQPLLHNYATKGKSWQEHGVTSEKVLKRCSEIQAGSPALWEYAERLIHQAVQQGYLEQ</sequence>
<dbReference type="SUPFAM" id="SSF109604">
    <property type="entry name" value="HD-domain/PDEase-like"/>
    <property type="match status" value="1"/>
</dbReference>
<evidence type="ECO:0000259" key="3">
    <source>
        <dbReference type="Pfam" id="PF13023"/>
    </source>
</evidence>
<proteinExistence type="predicted"/>
<evidence type="ECO:0000256" key="2">
    <source>
        <dbReference type="ARBA" id="ARBA00022801"/>
    </source>
</evidence>
<dbReference type="Proteomes" id="UP000229740">
    <property type="component" value="Unassembled WGS sequence"/>
</dbReference>
<dbReference type="AlphaFoldDB" id="A0A2G6E9W6"/>
<comment type="caution">
    <text evidence="4">The sequence shown here is derived from an EMBL/GenBank/DDBJ whole genome shotgun (WGS) entry which is preliminary data.</text>
</comment>
<dbReference type="Gene3D" id="1.10.3210.10">
    <property type="entry name" value="Hypothetical protein af1432"/>
    <property type="match status" value="1"/>
</dbReference>
<dbReference type="InterPro" id="IPR039356">
    <property type="entry name" value="YfbR/HDDC2"/>
</dbReference>
<dbReference type="GO" id="GO:0046872">
    <property type="term" value="F:metal ion binding"/>
    <property type="evidence" value="ECO:0007669"/>
    <property type="project" value="UniProtKB-KW"/>
</dbReference>
<dbReference type="Pfam" id="PF13023">
    <property type="entry name" value="HD_3"/>
    <property type="match status" value="1"/>
</dbReference>
<reference evidence="4 5" key="1">
    <citation type="submission" date="2017-10" db="EMBL/GenBank/DDBJ databases">
        <title>Novel microbial diversity and functional potential in the marine mammal oral microbiome.</title>
        <authorList>
            <person name="Dudek N.K."/>
            <person name="Sun C.L."/>
            <person name="Burstein D."/>
            <person name="Kantor R.S."/>
            <person name="Aliaga Goltsman D.S."/>
            <person name="Bik E.M."/>
            <person name="Thomas B.C."/>
            <person name="Banfield J.F."/>
            <person name="Relman D.A."/>
        </authorList>
    </citation>
    <scope>NUCLEOTIDE SEQUENCE [LARGE SCALE GENOMIC DNA]</scope>
    <source>
        <strain evidence="4">DOLZORAL124_49_17</strain>
    </source>
</reference>
<protein>
    <submittedName>
        <fullName evidence="4">Phosphohydrolase</fullName>
    </submittedName>
</protein>
<dbReference type="InterPro" id="IPR006674">
    <property type="entry name" value="HD_domain"/>
</dbReference>
<dbReference type="GO" id="GO:0002953">
    <property type="term" value="F:5'-deoxynucleotidase activity"/>
    <property type="evidence" value="ECO:0007669"/>
    <property type="project" value="InterPro"/>
</dbReference>
<keyword evidence="2 4" id="KW-0378">Hydrolase</keyword>
<evidence type="ECO:0000256" key="1">
    <source>
        <dbReference type="ARBA" id="ARBA00022723"/>
    </source>
</evidence>
<dbReference type="PANTHER" id="PTHR11845">
    <property type="entry name" value="5'-DEOXYNUCLEOTIDASE HDDC2"/>
    <property type="match status" value="1"/>
</dbReference>
<accession>A0A2G6E9W6</accession>
<evidence type="ECO:0000313" key="4">
    <source>
        <dbReference type="EMBL" id="PID58883.1"/>
    </source>
</evidence>
<dbReference type="GO" id="GO:0005737">
    <property type="term" value="C:cytoplasm"/>
    <property type="evidence" value="ECO:0007669"/>
    <property type="project" value="TreeGrafter"/>
</dbReference>
<name>A0A2G6E9W6_9BACT</name>
<dbReference type="EMBL" id="PDPS01000021">
    <property type="protein sequence ID" value="PID58883.1"/>
    <property type="molecule type" value="Genomic_DNA"/>
</dbReference>
<organism evidence="4 5">
    <name type="scientific">candidate division KSB3 bacterium</name>
    <dbReference type="NCBI Taxonomy" id="2044937"/>
    <lineage>
        <taxon>Bacteria</taxon>
        <taxon>candidate division KSB3</taxon>
    </lineage>
</organism>
<dbReference type="PANTHER" id="PTHR11845:SF13">
    <property type="entry name" value="5'-DEOXYNUCLEOTIDASE HDDC2"/>
    <property type="match status" value="1"/>
</dbReference>
<keyword evidence="1" id="KW-0479">Metal-binding</keyword>